<keyword evidence="1" id="KW-0560">Oxidoreductase</keyword>
<dbReference type="Proteomes" id="UP000827976">
    <property type="component" value="Chromosome 10"/>
</dbReference>
<sequence>MMILFLSLIFLAAIVVFIFKFATADGDFTLLSKGPAKREEVQGKVVWITGASRGIGEILAKQFASLGAKLILSARNEAELVRVKNEISGSHPSVGVEVLPLDLGSDEDSVRKAVEKAESFFGGAGVHYMVHNAALERPKRRALDEPVENLEATLKINVLGTITLTHLLAPHMLKRGRGSFVVMSSAAGKCPAPGQAIYSASKHALNGYFHTLRSELYQKGIAVTVVCPGPIETSKVSEASSSGQKGSSEKRVSSERCAELTIVAATHGLKEAWISYQPVLFIMYLVQYMPTIGYWFMDKIGENRLDAAAAKGNTYSWKLFFGQKKKST</sequence>
<keyword evidence="2" id="KW-1185">Reference proteome</keyword>
<accession>A0ACB7VB29</accession>
<dbReference type="EMBL" id="CM037020">
    <property type="protein sequence ID" value="KAH7670885.1"/>
    <property type="molecule type" value="Genomic_DNA"/>
</dbReference>
<evidence type="ECO:0000313" key="1">
    <source>
        <dbReference type="EMBL" id="KAH7670885.1"/>
    </source>
</evidence>
<organism evidence="1 2">
    <name type="scientific">Dioscorea alata</name>
    <name type="common">Purple yam</name>
    <dbReference type="NCBI Taxonomy" id="55571"/>
    <lineage>
        <taxon>Eukaryota</taxon>
        <taxon>Viridiplantae</taxon>
        <taxon>Streptophyta</taxon>
        <taxon>Embryophyta</taxon>
        <taxon>Tracheophyta</taxon>
        <taxon>Spermatophyta</taxon>
        <taxon>Magnoliopsida</taxon>
        <taxon>Liliopsida</taxon>
        <taxon>Dioscoreales</taxon>
        <taxon>Dioscoreaceae</taxon>
        <taxon>Dioscorea</taxon>
    </lineage>
</organism>
<evidence type="ECO:0000313" key="2">
    <source>
        <dbReference type="Proteomes" id="UP000827976"/>
    </source>
</evidence>
<name>A0ACB7VB29_DIOAL</name>
<gene>
    <name evidence="1" type="ORF">IHE45_10G057900</name>
</gene>
<comment type="caution">
    <text evidence="1">The sequence shown here is derived from an EMBL/GenBank/DDBJ whole genome shotgun (WGS) entry which is preliminary data.</text>
</comment>
<dbReference type="EC" id="1.1.1.146" evidence="1"/>
<reference evidence="2" key="1">
    <citation type="journal article" date="2022" name="Nat. Commun.">
        <title>Chromosome evolution and the genetic basis of agronomically important traits in greater yam.</title>
        <authorList>
            <person name="Bredeson J.V."/>
            <person name="Lyons J.B."/>
            <person name="Oniyinde I.O."/>
            <person name="Okereke N.R."/>
            <person name="Kolade O."/>
            <person name="Nnabue I."/>
            <person name="Nwadili C.O."/>
            <person name="Hribova E."/>
            <person name="Parker M."/>
            <person name="Nwogha J."/>
            <person name="Shu S."/>
            <person name="Carlson J."/>
            <person name="Kariba R."/>
            <person name="Muthemba S."/>
            <person name="Knop K."/>
            <person name="Barton G.J."/>
            <person name="Sherwood A.V."/>
            <person name="Lopez-Montes A."/>
            <person name="Asiedu R."/>
            <person name="Jamnadass R."/>
            <person name="Muchugi A."/>
            <person name="Goodstein D."/>
            <person name="Egesi C.N."/>
            <person name="Featherston J."/>
            <person name="Asfaw A."/>
            <person name="Simpson G.G."/>
            <person name="Dolezel J."/>
            <person name="Hendre P.S."/>
            <person name="Van Deynze A."/>
            <person name="Kumar P.L."/>
            <person name="Obidiegwu J.E."/>
            <person name="Bhattacharjee R."/>
            <person name="Rokhsar D.S."/>
        </authorList>
    </citation>
    <scope>NUCLEOTIDE SEQUENCE [LARGE SCALE GENOMIC DNA]</scope>
    <source>
        <strain evidence="2">cv. TDa95/00328</strain>
    </source>
</reference>
<proteinExistence type="predicted"/>
<protein>
    <submittedName>
        <fullName evidence="1">Dehydrogenase/reductase SDR family member 7 protein</fullName>
        <ecNumber evidence="1">1.1.1.146</ecNumber>
    </submittedName>
</protein>